<name>A0A6N9NL59_9FLAO</name>
<dbReference type="SUPFAM" id="SSF53335">
    <property type="entry name" value="S-adenosyl-L-methionine-dependent methyltransferases"/>
    <property type="match status" value="1"/>
</dbReference>
<dbReference type="CDD" id="cd02440">
    <property type="entry name" value="AdoMet_MTases"/>
    <property type="match status" value="1"/>
</dbReference>
<dbReference type="GO" id="GO:0008168">
    <property type="term" value="F:methyltransferase activity"/>
    <property type="evidence" value="ECO:0007669"/>
    <property type="project" value="UniProtKB-KW"/>
</dbReference>
<evidence type="ECO:0000313" key="10">
    <source>
        <dbReference type="Proteomes" id="UP000470771"/>
    </source>
</evidence>
<evidence type="ECO:0000256" key="3">
    <source>
        <dbReference type="ARBA" id="ARBA00022603"/>
    </source>
</evidence>
<dbReference type="Gene3D" id="3.40.50.150">
    <property type="entry name" value="Vaccinia Virus protein VP39"/>
    <property type="match status" value="1"/>
</dbReference>
<dbReference type="Gene3D" id="3.30.750.80">
    <property type="entry name" value="RNA methyltransferase domain (HRMD) like"/>
    <property type="match status" value="1"/>
</dbReference>
<evidence type="ECO:0000256" key="6">
    <source>
        <dbReference type="ARBA" id="ARBA00038091"/>
    </source>
</evidence>
<dbReference type="InterPro" id="IPR019614">
    <property type="entry name" value="SAM-dep_methyl-trfase"/>
</dbReference>
<comment type="similarity">
    <text evidence="6">Belongs to the methyltransferase superfamily. RlmI family.</text>
</comment>
<dbReference type="CDD" id="cd21153">
    <property type="entry name" value="PUA_RlmI"/>
    <property type="match status" value="1"/>
</dbReference>
<dbReference type="InterPro" id="IPR015947">
    <property type="entry name" value="PUA-like_sf"/>
</dbReference>
<keyword evidence="3 9" id="KW-0489">Methyltransferase</keyword>
<dbReference type="GO" id="GO:0032259">
    <property type="term" value="P:methylation"/>
    <property type="evidence" value="ECO:0007669"/>
    <property type="project" value="UniProtKB-KW"/>
</dbReference>
<dbReference type="SUPFAM" id="SSF88697">
    <property type="entry name" value="PUA domain-like"/>
    <property type="match status" value="1"/>
</dbReference>
<dbReference type="GO" id="GO:0003723">
    <property type="term" value="F:RNA binding"/>
    <property type="evidence" value="ECO:0007669"/>
    <property type="project" value="InterPro"/>
</dbReference>
<evidence type="ECO:0000256" key="5">
    <source>
        <dbReference type="ARBA" id="ARBA00022691"/>
    </source>
</evidence>
<evidence type="ECO:0000259" key="8">
    <source>
        <dbReference type="Pfam" id="PF17785"/>
    </source>
</evidence>
<dbReference type="AlphaFoldDB" id="A0A6N9NL59"/>
<evidence type="ECO:0000259" key="7">
    <source>
        <dbReference type="Pfam" id="PF10672"/>
    </source>
</evidence>
<dbReference type="InterPro" id="IPR036974">
    <property type="entry name" value="PUA_sf"/>
</dbReference>
<evidence type="ECO:0000256" key="4">
    <source>
        <dbReference type="ARBA" id="ARBA00022679"/>
    </source>
</evidence>
<dbReference type="InterPro" id="IPR029063">
    <property type="entry name" value="SAM-dependent_MTases_sf"/>
</dbReference>
<sequence>MAIPIITLKHKKEASIIRKHPWIFSGAIERILIDEDKEDLMDGEIVKVVANNGNFLALGHYHNGSIAVRIFSFEDVTPSAKFWEDKVKNAIEYRKTIGLFDSEETTTYRLIHGEGDGFSGLIIDVYGDVAVYQAHSIGMHKVRNEIAAAIVKASKGKLKAIYDKSAETLPADYAATIENGYLIGEHEGKQLVKENGMSFEIDWVSGQKTGFFIDQRENRKLLQKYVNGKKLLNTFCYSGGFSVYALEAGAKEVHSLDSSEKAITLTDRNIEINFDKKIKHKSIVADTITFLNKCEEDYDVIILDPPAYAKNKKSLHNAIQGYKRLNARAFKMMKKGGVLFTFSCSQVVDRQTFYNTIMAAAIESGRNVRVMEHLSQPADHPVSMYHPEGAYLKGLVVYVD</sequence>
<dbReference type="PANTHER" id="PTHR42873:SF1">
    <property type="entry name" value="S-ADENOSYLMETHIONINE-DEPENDENT METHYLTRANSFERASE DOMAIN-CONTAINING PROTEIN"/>
    <property type="match status" value="1"/>
</dbReference>
<dbReference type="Proteomes" id="UP000470771">
    <property type="component" value="Unassembled WGS sequence"/>
</dbReference>
<dbReference type="Pfam" id="PF10672">
    <property type="entry name" value="Methyltrans_SAM"/>
    <property type="match status" value="1"/>
</dbReference>
<reference evidence="9 10" key="1">
    <citation type="submission" date="2019-12" db="EMBL/GenBank/DDBJ databases">
        <authorList>
            <person name="Zhao J."/>
        </authorList>
    </citation>
    <scope>NUCLEOTIDE SEQUENCE [LARGE SCALE GENOMIC DNA]</scope>
    <source>
        <strain evidence="9 10">S-15</strain>
    </source>
</reference>
<dbReference type="EMBL" id="WWNE01000018">
    <property type="protein sequence ID" value="NBG67438.1"/>
    <property type="molecule type" value="Genomic_DNA"/>
</dbReference>
<organism evidence="9 10">
    <name type="scientific">Acidiluteibacter ferrifornacis</name>
    <dbReference type="NCBI Taxonomy" id="2692424"/>
    <lineage>
        <taxon>Bacteria</taxon>
        <taxon>Pseudomonadati</taxon>
        <taxon>Bacteroidota</taxon>
        <taxon>Flavobacteriia</taxon>
        <taxon>Flavobacteriales</taxon>
        <taxon>Cryomorphaceae</taxon>
        <taxon>Acidiluteibacter</taxon>
    </lineage>
</organism>
<comment type="caution">
    <text evidence="9">The sequence shown here is derived from an EMBL/GenBank/DDBJ whole genome shotgun (WGS) entry which is preliminary data.</text>
</comment>
<keyword evidence="5" id="KW-0949">S-adenosyl-L-methionine</keyword>
<keyword evidence="4 9" id="KW-0808">Transferase</keyword>
<dbReference type="InterPro" id="IPR041532">
    <property type="entry name" value="RlmI-like_PUA"/>
</dbReference>
<evidence type="ECO:0000313" key="9">
    <source>
        <dbReference type="EMBL" id="NBG67438.1"/>
    </source>
</evidence>
<dbReference type="RefSeq" id="WP_160634382.1">
    <property type="nucleotide sequence ID" value="NZ_WWNE01000018.1"/>
</dbReference>
<dbReference type="Pfam" id="PF17785">
    <property type="entry name" value="PUA_3"/>
    <property type="match status" value="1"/>
</dbReference>
<evidence type="ECO:0000256" key="2">
    <source>
        <dbReference type="ARBA" id="ARBA00022490"/>
    </source>
</evidence>
<accession>A0A6N9NL59</accession>
<feature type="domain" description="RlmI-like PUA" evidence="8">
    <location>
        <begin position="6"/>
        <end position="73"/>
    </location>
</feature>
<keyword evidence="2" id="KW-0963">Cytoplasm</keyword>
<dbReference type="GO" id="GO:0005737">
    <property type="term" value="C:cytoplasm"/>
    <property type="evidence" value="ECO:0007669"/>
    <property type="project" value="UniProtKB-SubCell"/>
</dbReference>
<keyword evidence="10" id="KW-1185">Reference proteome</keyword>
<protein>
    <submittedName>
        <fullName evidence="9">Methyltransferase</fullName>
    </submittedName>
</protein>
<evidence type="ECO:0000256" key="1">
    <source>
        <dbReference type="ARBA" id="ARBA00004496"/>
    </source>
</evidence>
<dbReference type="PANTHER" id="PTHR42873">
    <property type="entry name" value="RIBOSOMAL RNA LARGE SUBUNIT METHYLTRANSFERASE"/>
    <property type="match status" value="1"/>
</dbReference>
<comment type="subcellular location">
    <subcellularLocation>
        <location evidence="1">Cytoplasm</location>
    </subcellularLocation>
</comment>
<dbReference type="CDD" id="cd11572">
    <property type="entry name" value="RlmI_M_like"/>
    <property type="match status" value="1"/>
</dbReference>
<proteinExistence type="inferred from homology"/>
<gene>
    <name evidence="9" type="ORF">GQN54_15025</name>
</gene>
<feature type="domain" description="S-adenosylmethionine-dependent methyltransferase" evidence="7">
    <location>
        <begin position="180"/>
        <end position="381"/>
    </location>
</feature>
<dbReference type="Gene3D" id="2.30.130.10">
    <property type="entry name" value="PUA domain"/>
    <property type="match status" value="1"/>
</dbReference>